<evidence type="ECO:0000256" key="2">
    <source>
        <dbReference type="ARBA" id="ARBA00010219"/>
    </source>
</evidence>
<comment type="function">
    <text evidence="9">Catalyzes the stereoinversion of LL-2,6-diaminopimelate (L,L-DAP) to meso-diaminopimelate (meso-DAP), a precursor of L-lysine and an essential component of the bacterial peptidoglycan.</text>
</comment>
<dbReference type="Gene3D" id="3.10.310.10">
    <property type="entry name" value="Diaminopimelate Epimerase, Chain A, domain 1"/>
    <property type="match status" value="2"/>
</dbReference>
<dbReference type="Pfam" id="PF01678">
    <property type="entry name" value="DAP_epimerase"/>
    <property type="match status" value="2"/>
</dbReference>
<keyword evidence="4 9" id="KW-0963">Cytoplasm</keyword>
<dbReference type="GO" id="GO:0005829">
    <property type="term" value="C:cytosol"/>
    <property type="evidence" value="ECO:0007669"/>
    <property type="project" value="TreeGrafter"/>
</dbReference>
<dbReference type="AlphaFoldDB" id="A0A1M6NGY7"/>
<dbReference type="FunFam" id="3.10.310.10:FF:000001">
    <property type="entry name" value="Diaminopimelate epimerase"/>
    <property type="match status" value="1"/>
</dbReference>
<sequence>MINFSKMHGAGNDFIIIKAEEIKGVDYSMLARKVCDRHFGIGADGMMVVEDSQRSDIKMIYYNSDGSQGEMCGNGIRCFSKFVYEKGIVKRDVFLVETLAGIKEVKLTIGDDDLVEKILVDMGKPILKAESIPVITQKEIFINEIIKVGDSKIIASSILMGVPHTIIFVNEIKENDVYKLGPQIEKHDIYPKNTNVNFVNVINNRFIEVDTWERGAGKTLACGTGVCASVYAAYHLKYVGKSVDVHVPGGRLNIYIDDDNRVFMEGTAKFICDGKYYSS</sequence>
<evidence type="ECO:0000256" key="3">
    <source>
        <dbReference type="ARBA" id="ARBA00013080"/>
    </source>
</evidence>
<keyword evidence="5 9" id="KW-0028">Amino-acid biosynthesis</keyword>
<feature type="binding site" evidence="9">
    <location>
        <begin position="223"/>
        <end position="224"/>
    </location>
    <ligand>
        <name>substrate</name>
    </ligand>
</feature>
<evidence type="ECO:0000256" key="5">
    <source>
        <dbReference type="ARBA" id="ARBA00022605"/>
    </source>
</evidence>
<dbReference type="InterPro" id="IPR001653">
    <property type="entry name" value="DAP_epimerase_DapF"/>
</dbReference>
<evidence type="ECO:0000256" key="7">
    <source>
        <dbReference type="ARBA" id="ARBA00023235"/>
    </source>
</evidence>
<comment type="pathway">
    <text evidence="1 9">Amino-acid biosynthesis; L-lysine biosynthesis via DAP pathway; DL-2,6-diaminopimelate from LL-2,6-diaminopimelate: step 1/1.</text>
</comment>
<evidence type="ECO:0000313" key="12">
    <source>
        <dbReference type="Proteomes" id="UP000184465"/>
    </source>
</evidence>
<comment type="caution">
    <text evidence="9">Lacks conserved residue(s) required for the propagation of feature annotation.</text>
</comment>
<evidence type="ECO:0000256" key="8">
    <source>
        <dbReference type="ARBA" id="ARBA00051712"/>
    </source>
</evidence>
<evidence type="ECO:0000256" key="1">
    <source>
        <dbReference type="ARBA" id="ARBA00005196"/>
    </source>
</evidence>
<evidence type="ECO:0000256" key="10">
    <source>
        <dbReference type="PROSITE-ProRule" id="PRU10125"/>
    </source>
</evidence>
<proteinExistence type="inferred from homology"/>
<dbReference type="PANTHER" id="PTHR31689:SF0">
    <property type="entry name" value="DIAMINOPIMELATE EPIMERASE"/>
    <property type="match status" value="1"/>
</dbReference>
<gene>
    <name evidence="9" type="primary">dapF</name>
    <name evidence="11" type="ORF">SAMN02745912_01711</name>
</gene>
<comment type="catalytic activity">
    <reaction evidence="8 9">
        <text>(2S,6S)-2,6-diaminopimelate = meso-2,6-diaminopimelate</text>
        <dbReference type="Rhea" id="RHEA:15393"/>
        <dbReference type="ChEBI" id="CHEBI:57609"/>
        <dbReference type="ChEBI" id="CHEBI:57791"/>
        <dbReference type="EC" id="5.1.1.7"/>
    </reaction>
</comment>
<comment type="similarity">
    <text evidence="2 9">Belongs to the diaminopimelate epimerase family.</text>
</comment>
<keyword evidence="7 9" id="KW-0413">Isomerase</keyword>
<dbReference type="EMBL" id="FRAG01000017">
    <property type="protein sequence ID" value="SHJ94896.1"/>
    <property type="molecule type" value="Genomic_DNA"/>
</dbReference>
<organism evidence="11 12">
    <name type="scientific">Paramaledivibacter caminithermalis (strain DSM 15212 / CIP 107654 / DViRD3)</name>
    <name type="common">Clostridium caminithermale</name>
    <dbReference type="NCBI Taxonomy" id="1121301"/>
    <lineage>
        <taxon>Bacteria</taxon>
        <taxon>Bacillati</taxon>
        <taxon>Bacillota</taxon>
        <taxon>Clostridia</taxon>
        <taxon>Peptostreptococcales</taxon>
        <taxon>Caminicellaceae</taxon>
        <taxon>Paramaledivibacter</taxon>
    </lineage>
</organism>
<dbReference type="Proteomes" id="UP000184465">
    <property type="component" value="Unassembled WGS sequence"/>
</dbReference>
<dbReference type="PANTHER" id="PTHR31689">
    <property type="entry name" value="DIAMINOPIMELATE EPIMERASE, CHLOROPLASTIC"/>
    <property type="match status" value="1"/>
</dbReference>
<keyword evidence="6 9" id="KW-0457">Lysine biosynthesis</keyword>
<dbReference type="SUPFAM" id="SSF54506">
    <property type="entry name" value="Diaminopimelate epimerase-like"/>
    <property type="match status" value="2"/>
</dbReference>
<feature type="binding site" evidence="9">
    <location>
        <begin position="213"/>
        <end position="214"/>
    </location>
    <ligand>
        <name>substrate</name>
    </ligand>
</feature>
<keyword evidence="12" id="KW-1185">Reference proteome</keyword>
<feature type="binding site" evidence="9">
    <location>
        <begin position="73"/>
        <end position="74"/>
    </location>
    <ligand>
        <name>substrate</name>
    </ligand>
</feature>
<evidence type="ECO:0000256" key="9">
    <source>
        <dbReference type="HAMAP-Rule" id="MF_00197"/>
    </source>
</evidence>
<reference evidence="11 12" key="1">
    <citation type="submission" date="2016-11" db="EMBL/GenBank/DDBJ databases">
        <authorList>
            <person name="Jaros S."/>
            <person name="Januszkiewicz K."/>
            <person name="Wedrychowicz H."/>
        </authorList>
    </citation>
    <scope>NUCLEOTIDE SEQUENCE [LARGE SCALE GENOMIC DNA]</scope>
    <source>
        <strain evidence="11 12">DSM 15212</strain>
    </source>
</reference>
<comment type="subunit">
    <text evidence="9">Homodimer.</text>
</comment>
<evidence type="ECO:0000256" key="6">
    <source>
        <dbReference type="ARBA" id="ARBA00023154"/>
    </source>
</evidence>
<feature type="active site" description="Proton acceptor" evidence="9">
    <location>
        <position position="222"/>
    </location>
</feature>
<accession>A0A1M6NGY7</accession>
<feature type="active site" evidence="10">
    <location>
        <position position="72"/>
    </location>
</feature>
<feature type="site" description="Could be important to modulate the pK values of the two catalytic cysteine residues" evidence="9">
    <location>
        <position position="164"/>
    </location>
</feature>
<dbReference type="EC" id="5.1.1.7" evidence="3 9"/>
<evidence type="ECO:0000313" key="11">
    <source>
        <dbReference type="EMBL" id="SHJ94896.1"/>
    </source>
</evidence>
<feature type="active site" description="Proton donor" evidence="9">
    <location>
        <position position="72"/>
    </location>
</feature>
<protein>
    <recommendedName>
        <fullName evidence="3 9">Diaminopimelate epimerase</fullName>
        <shortName evidence="9">DAP epimerase</shortName>
        <ecNumber evidence="3 9">5.1.1.7</ecNumber>
    </recommendedName>
    <alternativeName>
        <fullName evidence="9">PLP-independent amino acid racemase</fullName>
    </alternativeName>
</protein>
<feature type="binding site" evidence="9">
    <location>
        <position position="63"/>
    </location>
    <ligand>
        <name>substrate</name>
    </ligand>
</feature>
<comment type="subcellular location">
    <subcellularLocation>
        <location evidence="9">Cytoplasm</location>
    </subcellularLocation>
</comment>
<dbReference type="InterPro" id="IPR018510">
    <property type="entry name" value="DAP_epimerase_AS"/>
</dbReference>
<dbReference type="PROSITE" id="PS01326">
    <property type="entry name" value="DAP_EPIMERASE"/>
    <property type="match status" value="1"/>
</dbReference>
<feature type="binding site" evidence="9">
    <location>
        <position position="12"/>
    </location>
    <ligand>
        <name>substrate</name>
    </ligand>
</feature>
<dbReference type="RefSeq" id="WP_242655744.1">
    <property type="nucleotide sequence ID" value="NZ_FRAG01000017.1"/>
</dbReference>
<dbReference type="NCBIfam" id="TIGR00652">
    <property type="entry name" value="DapF"/>
    <property type="match status" value="1"/>
</dbReference>
<dbReference type="GO" id="GO:0008837">
    <property type="term" value="F:diaminopimelate epimerase activity"/>
    <property type="evidence" value="ECO:0007669"/>
    <property type="project" value="UniProtKB-UniRule"/>
</dbReference>
<name>A0A1M6NGY7_PARC5</name>
<feature type="site" description="Could be important to modulate the pK values of the two catalytic cysteine residues" evidence="9">
    <location>
        <position position="213"/>
    </location>
</feature>
<feature type="binding site" evidence="9">
    <location>
        <position position="195"/>
    </location>
    <ligand>
        <name>substrate</name>
    </ligand>
</feature>
<evidence type="ECO:0000256" key="4">
    <source>
        <dbReference type="ARBA" id="ARBA00022490"/>
    </source>
</evidence>
<dbReference type="STRING" id="1121301.SAMN02745912_01711"/>
<dbReference type="HAMAP" id="MF_00197">
    <property type="entry name" value="DAP_epimerase"/>
    <property type="match status" value="1"/>
</dbReference>
<dbReference type="UniPathway" id="UPA00034">
    <property type="reaction ID" value="UER00025"/>
</dbReference>
<dbReference type="GO" id="GO:0009089">
    <property type="term" value="P:lysine biosynthetic process via diaminopimelate"/>
    <property type="evidence" value="ECO:0007669"/>
    <property type="project" value="UniProtKB-UniRule"/>
</dbReference>